<evidence type="ECO:0000313" key="2">
    <source>
        <dbReference type="EMBL" id="GBL82804.1"/>
    </source>
</evidence>
<sequence>MCGRWKQSNQLITEKRRVIHKYSRKHEHKSQEKTHHLQKLAAQTDCKSQIRTATARTKSAQRLITDQVAMRTRLQRDSSNSEDVKRRLSHLSNSRVFIPFLTGCDVTLNDLVNSLYLRP</sequence>
<dbReference type="AlphaFoldDB" id="A0A4Y2AV80"/>
<organism evidence="2 3">
    <name type="scientific">Araneus ventricosus</name>
    <name type="common">Orbweaver spider</name>
    <name type="synonym">Epeira ventricosa</name>
    <dbReference type="NCBI Taxonomy" id="182803"/>
    <lineage>
        <taxon>Eukaryota</taxon>
        <taxon>Metazoa</taxon>
        <taxon>Ecdysozoa</taxon>
        <taxon>Arthropoda</taxon>
        <taxon>Chelicerata</taxon>
        <taxon>Arachnida</taxon>
        <taxon>Araneae</taxon>
        <taxon>Araneomorphae</taxon>
        <taxon>Entelegynae</taxon>
        <taxon>Araneoidea</taxon>
        <taxon>Araneidae</taxon>
        <taxon>Araneus</taxon>
    </lineage>
</organism>
<keyword evidence="3" id="KW-1185">Reference proteome</keyword>
<proteinExistence type="predicted"/>
<evidence type="ECO:0000313" key="3">
    <source>
        <dbReference type="Proteomes" id="UP000499080"/>
    </source>
</evidence>
<protein>
    <submittedName>
        <fullName evidence="2">Uncharacterized protein</fullName>
    </submittedName>
</protein>
<dbReference type="Proteomes" id="UP000499080">
    <property type="component" value="Unassembled WGS sequence"/>
</dbReference>
<feature type="region of interest" description="Disordered" evidence="1">
    <location>
        <begin position="23"/>
        <end position="43"/>
    </location>
</feature>
<evidence type="ECO:0000256" key="1">
    <source>
        <dbReference type="SAM" id="MobiDB-lite"/>
    </source>
</evidence>
<name>A0A4Y2AV80_ARAVE</name>
<reference evidence="2 3" key="1">
    <citation type="journal article" date="2019" name="Sci. Rep.">
        <title>Orb-weaving spider Araneus ventricosus genome elucidates the spidroin gene catalogue.</title>
        <authorList>
            <person name="Kono N."/>
            <person name="Nakamura H."/>
            <person name="Ohtoshi R."/>
            <person name="Moran D.A.P."/>
            <person name="Shinohara A."/>
            <person name="Yoshida Y."/>
            <person name="Fujiwara M."/>
            <person name="Mori M."/>
            <person name="Tomita M."/>
            <person name="Arakawa K."/>
        </authorList>
    </citation>
    <scope>NUCLEOTIDE SEQUENCE [LARGE SCALE GENOMIC DNA]</scope>
</reference>
<accession>A0A4Y2AV80</accession>
<dbReference type="EMBL" id="BGPR01000030">
    <property type="protein sequence ID" value="GBL82804.1"/>
    <property type="molecule type" value="Genomic_DNA"/>
</dbReference>
<gene>
    <name evidence="2" type="ORF">AVEN_106334_1</name>
</gene>
<comment type="caution">
    <text evidence="2">The sequence shown here is derived from an EMBL/GenBank/DDBJ whole genome shotgun (WGS) entry which is preliminary data.</text>
</comment>